<dbReference type="EC" id="3.6.5.-" evidence="5"/>
<keyword evidence="8" id="KW-1185">Reference proteome</keyword>
<evidence type="ECO:0000256" key="1">
    <source>
        <dbReference type="ARBA" id="ARBA00005290"/>
    </source>
</evidence>
<proteinExistence type="inferred from homology"/>
<keyword evidence="2 5" id="KW-0547">Nucleotide-binding</keyword>
<dbReference type="GO" id="GO:0003924">
    <property type="term" value="F:GTPase activity"/>
    <property type="evidence" value="ECO:0007669"/>
    <property type="project" value="InterPro"/>
</dbReference>
<accession>A0A4S4ELS1</accession>
<sequence length="379" mass="42890">MQASNIQGYVMNLDPAVMSLPFSANIDTRDTIKYKEVMEQFNLGPNGGILTSLNLFSTKFYEVISVIEKRADQLDYVLVDTPGQIEIFTSSASGAIITEAFASTFPTIITYVVDTPCSSNPQTFMSNMLYACSILYKTRLPLVLAFNKTDMAQHQFALEVISVIEKRADQLDYVLVDTPGQIEIFTCHIFSRTDRIMEQAIGNGMGMLFSRAGMEAFFKAIEASAEEYMETYKFSTYSTLHQVDKRSTIILVWHLLVFLGLILTSGGQRSNIWRKKKEGEHGEAEERYGTSRGETVVLSIGLKDREISSKAMMDEDDEEEEEYNYERFTEEEGVIDEDEDEDEEVPRFSFELHIFLGYFLEAKLCIAPSEVTKSVCKGC</sequence>
<dbReference type="Proteomes" id="UP000306102">
    <property type="component" value="Unassembled WGS sequence"/>
</dbReference>
<dbReference type="AlphaFoldDB" id="A0A4S4ELS1"/>
<keyword evidence="4 5" id="KW-0342">GTP-binding</keyword>
<dbReference type="GO" id="GO:0005737">
    <property type="term" value="C:cytoplasm"/>
    <property type="evidence" value="ECO:0007669"/>
    <property type="project" value="UniProtKB-SubCell"/>
</dbReference>
<evidence type="ECO:0000256" key="4">
    <source>
        <dbReference type="ARBA" id="ARBA00023134"/>
    </source>
</evidence>
<comment type="function">
    <text evidence="5">Small GTPase required for proper nuclear import of RNA polymerase II (RNAPII). May act at an RNAP assembly step prior to nuclear import.</text>
</comment>
<evidence type="ECO:0000256" key="6">
    <source>
        <dbReference type="SAM" id="Phobius"/>
    </source>
</evidence>
<dbReference type="GO" id="GO:0005634">
    <property type="term" value="C:nucleus"/>
    <property type="evidence" value="ECO:0007669"/>
    <property type="project" value="UniProtKB-SubCell"/>
</dbReference>
<dbReference type="SUPFAM" id="SSF52540">
    <property type="entry name" value="P-loop containing nucleoside triphosphate hydrolases"/>
    <property type="match status" value="1"/>
</dbReference>
<evidence type="ECO:0000313" key="7">
    <source>
        <dbReference type="EMBL" id="THG17573.1"/>
    </source>
</evidence>
<dbReference type="EMBL" id="SDRB02003507">
    <property type="protein sequence ID" value="THG17573.1"/>
    <property type="molecule type" value="Genomic_DNA"/>
</dbReference>
<keyword evidence="6" id="KW-1133">Transmembrane helix</keyword>
<dbReference type="Pfam" id="PF03029">
    <property type="entry name" value="ATP_bind_1"/>
    <property type="match status" value="1"/>
</dbReference>
<keyword evidence="6" id="KW-0812">Transmembrane</keyword>
<gene>
    <name evidence="7" type="ORF">TEA_004961</name>
</gene>
<evidence type="ECO:0000256" key="3">
    <source>
        <dbReference type="ARBA" id="ARBA00022801"/>
    </source>
</evidence>
<evidence type="ECO:0000256" key="5">
    <source>
        <dbReference type="RuleBase" id="RU365059"/>
    </source>
</evidence>
<dbReference type="PANTHER" id="PTHR21231:SF8">
    <property type="entry name" value="GPN-LOOP GTPASE 1"/>
    <property type="match status" value="1"/>
</dbReference>
<dbReference type="InterPro" id="IPR030230">
    <property type="entry name" value="Gpn1/Npa3/XAB1"/>
</dbReference>
<reference evidence="7 8" key="1">
    <citation type="journal article" date="2018" name="Proc. Natl. Acad. Sci. U.S.A.">
        <title>Draft genome sequence of Camellia sinensis var. sinensis provides insights into the evolution of the tea genome and tea quality.</title>
        <authorList>
            <person name="Wei C."/>
            <person name="Yang H."/>
            <person name="Wang S."/>
            <person name="Zhao J."/>
            <person name="Liu C."/>
            <person name="Gao L."/>
            <person name="Xia E."/>
            <person name="Lu Y."/>
            <person name="Tai Y."/>
            <person name="She G."/>
            <person name="Sun J."/>
            <person name="Cao H."/>
            <person name="Tong W."/>
            <person name="Gao Q."/>
            <person name="Li Y."/>
            <person name="Deng W."/>
            <person name="Jiang X."/>
            <person name="Wang W."/>
            <person name="Chen Q."/>
            <person name="Zhang S."/>
            <person name="Li H."/>
            <person name="Wu J."/>
            <person name="Wang P."/>
            <person name="Li P."/>
            <person name="Shi C."/>
            <person name="Zheng F."/>
            <person name="Jian J."/>
            <person name="Huang B."/>
            <person name="Shan D."/>
            <person name="Shi M."/>
            <person name="Fang C."/>
            <person name="Yue Y."/>
            <person name="Li F."/>
            <person name="Li D."/>
            <person name="Wei S."/>
            <person name="Han B."/>
            <person name="Jiang C."/>
            <person name="Yin Y."/>
            <person name="Xia T."/>
            <person name="Zhang Z."/>
            <person name="Bennetzen J.L."/>
            <person name="Zhao S."/>
            <person name="Wan X."/>
        </authorList>
    </citation>
    <scope>NUCLEOTIDE SEQUENCE [LARGE SCALE GENOMIC DNA]</scope>
    <source>
        <strain evidence="8">cv. Shuchazao</strain>
        <tissue evidence="7">Leaf</tissue>
    </source>
</reference>
<comment type="subcellular location">
    <subcellularLocation>
        <location evidence="5">Cytoplasm</location>
    </subcellularLocation>
    <subcellularLocation>
        <location evidence="5">Nucleus</location>
    </subcellularLocation>
</comment>
<comment type="similarity">
    <text evidence="1 5">Belongs to the GPN-loop GTPase family.</text>
</comment>
<dbReference type="STRING" id="542762.A0A4S4ELS1"/>
<keyword evidence="3 5" id="KW-0378">Hydrolase</keyword>
<feature type="transmembrane region" description="Helical" evidence="6">
    <location>
        <begin position="248"/>
        <end position="267"/>
    </location>
</feature>
<dbReference type="GO" id="GO:0005525">
    <property type="term" value="F:GTP binding"/>
    <property type="evidence" value="ECO:0007669"/>
    <property type="project" value="UniProtKB-KW"/>
</dbReference>
<dbReference type="PANTHER" id="PTHR21231">
    <property type="entry name" value="XPA-BINDING PROTEIN 1-RELATED"/>
    <property type="match status" value="1"/>
</dbReference>
<comment type="caution">
    <text evidence="7">The sequence shown here is derived from an EMBL/GenBank/DDBJ whole genome shotgun (WGS) entry which is preliminary data.</text>
</comment>
<name>A0A4S4ELS1_CAMSN</name>
<dbReference type="CDD" id="cd17870">
    <property type="entry name" value="GPN1"/>
    <property type="match status" value="1"/>
</dbReference>
<evidence type="ECO:0000256" key="2">
    <source>
        <dbReference type="ARBA" id="ARBA00022741"/>
    </source>
</evidence>
<comment type="subunit">
    <text evidence="5">Binds to RNA polymerase II.</text>
</comment>
<dbReference type="Gene3D" id="3.40.50.300">
    <property type="entry name" value="P-loop containing nucleotide triphosphate hydrolases"/>
    <property type="match status" value="2"/>
</dbReference>
<dbReference type="InterPro" id="IPR004130">
    <property type="entry name" value="Gpn"/>
</dbReference>
<evidence type="ECO:0000313" key="8">
    <source>
        <dbReference type="Proteomes" id="UP000306102"/>
    </source>
</evidence>
<protein>
    <recommendedName>
        <fullName evidence="5">GPN-loop GTPase</fullName>
        <ecNumber evidence="5">3.6.5.-</ecNumber>
    </recommendedName>
</protein>
<dbReference type="InterPro" id="IPR027417">
    <property type="entry name" value="P-loop_NTPase"/>
</dbReference>
<organism evidence="7 8">
    <name type="scientific">Camellia sinensis var. sinensis</name>
    <name type="common">China tea</name>
    <dbReference type="NCBI Taxonomy" id="542762"/>
    <lineage>
        <taxon>Eukaryota</taxon>
        <taxon>Viridiplantae</taxon>
        <taxon>Streptophyta</taxon>
        <taxon>Embryophyta</taxon>
        <taxon>Tracheophyta</taxon>
        <taxon>Spermatophyta</taxon>
        <taxon>Magnoliopsida</taxon>
        <taxon>eudicotyledons</taxon>
        <taxon>Gunneridae</taxon>
        <taxon>Pentapetalae</taxon>
        <taxon>asterids</taxon>
        <taxon>Ericales</taxon>
        <taxon>Theaceae</taxon>
        <taxon>Camellia</taxon>
    </lineage>
</organism>
<keyword evidence="5" id="KW-0963">Cytoplasm</keyword>
<keyword evidence="6" id="KW-0472">Membrane</keyword>